<dbReference type="Pfam" id="PF13458">
    <property type="entry name" value="Peripla_BP_6"/>
    <property type="match status" value="1"/>
</dbReference>
<dbReference type="SUPFAM" id="SSF53822">
    <property type="entry name" value="Periplasmic binding protein-like I"/>
    <property type="match status" value="1"/>
</dbReference>
<evidence type="ECO:0000256" key="1">
    <source>
        <dbReference type="ARBA" id="ARBA00010062"/>
    </source>
</evidence>
<dbReference type="Gene3D" id="3.40.50.2300">
    <property type="match status" value="2"/>
</dbReference>
<feature type="transmembrane region" description="Helical" evidence="3">
    <location>
        <begin position="7"/>
        <end position="26"/>
    </location>
</feature>
<dbReference type="AlphaFoldDB" id="A0A1F6FRT6"/>
<keyword evidence="3" id="KW-1133">Transmembrane helix</keyword>
<evidence type="ECO:0000256" key="3">
    <source>
        <dbReference type="SAM" id="Phobius"/>
    </source>
</evidence>
<dbReference type="InterPro" id="IPR028081">
    <property type="entry name" value="Leu-bd"/>
</dbReference>
<sequence>MRKSLPIRYVVYVILLITVFVITIYLSQNFLQGINHEKTATIVFSGPLALESTQAILNTVNLALAEINHTAGGMKIRLEVLDDGDETGSWIPEKEEENARKAVAIKDVVAYFGPLNSGATKISMPILNKAGIVQMSPATTWPGLTKIGFQPGEPGVFYPTGTRHFVRLCTTDDLQGPAGAIWAKELGFKSVYILDDGESYGNGIARLFEAESLRNGIKITGTKSISVNTDFKSLTQTIIDSGAELVYFGGVTPNGAPEMVRALKNANATNTVSFMGPDGISEEDFLIRAGEAAEGVYVTAVGVQPSEIHTDAAETYVQTYKATYGSEPDAFSALAYDGIHLLIDALQNVGSANRADIIKQVRNTREYPGLSGSFSFDKSGDTTVHLISGSRVQDGAFTFVKILSQ</sequence>
<dbReference type="PANTHER" id="PTHR47151:SF2">
    <property type="entry name" value="AMINO ACID BINDING PROTEIN"/>
    <property type="match status" value="1"/>
</dbReference>
<feature type="domain" description="Leucine-binding protein" evidence="4">
    <location>
        <begin position="44"/>
        <end position="393"/>
    </location>
</feature>
<dbReference type="CDD" id="cd06342">
    <property type="entry name" value="PBP1_ABC_LIVBP-like"/>
    <property type="match status" value="1"/>
</dbReference>
<dbReference type="EMBL" id="MFMT01000018">
    <property type="protein sequence ID" value="OGG88570.1"/>
    <property type="molecule type" value="Genomic_DNA"/>
</dbReference>
<dbReference type="InterPro" id="IPR028082">
    <property type="entry name" value="Peripla_BP_I"/>
</dbReference>
<proteinExistence type="inferred from homology"/>
<dbReference type="Proteomes" id="UP000179230">
    <property type="component" value="Unassembled WGS sequence"/>
</dbReference>
<organism evidence="5 6">
    <name type="scientific">Candidatus Kaiserbacteria bacterium RIFOXYD1_FULL_42_15</name>
    <dbReference type="NCBI Taxonomy" id="1798532"/>
    <lineage>
        <taxon>Bacteria</taxon>
        <taxon>Candidatus Kaiseribacteriota</taxon>
    </lineage>
</organism>
<comment type="similarity">
    <text evidence="1">Belongs to the leucine-binding protein family.</text>
</comment>
<evidence type="ECO:0000313" key="6">
    <source>
        <dbReference type="Proteomes" id="UP000179230"/>
    </source>
</evidence>
<keyword evidence="2" id="KW-0732">Signal</keyword>
<protein>
    <recommendedName>
        <fullName evidence="4">Leucine-binding protein domain-containing protein</fullName>
    </recommendedName>
</protein>
<evidence type="ECO:0000259" key="4">
    <source>
        <dbReference type="Pfam" id="PF13458"/>
    </source>
</evidence>
<dbReference type="PANTHER" id="PTHR47151">
    <property type="entry name" value="LEU/ILE/VAL-BINDING ABC TRANSPORTER SUBUNIT"/>
    <property type="match status" value="1"/>
</dbReference>
<reference evidence="5 6" key="1">
    <citation type="journal article" date="2016" name="Nat. Commun.">
        <title>Thousands of microbial genomes shed light on interconnected biogeochemical processes in an aquifer system.</title>
        <authorList>
            <person name="Anantharaman K."/>
            <person name="Brown C.T."/>
            <person name="Hug L.A."/>
            <person name="Sharon I."/>
            <person name="Castelle C.J."/>
            <person name="Probst A.J."/>
            <person name="Thomas B.C."/>
            <person name="Singh A."/>
            <person name="Wilkins M.J."/>
            <person name="Karaoz U."/>
            <person name="Brodie E.L."/>
            <person name="Williams K.H."/>
            <person name="Hubbard S.S."/>
            <person name="Banfield J.F."/>
        </authorList>
    </citation>
    <scope>NUCLEOTIDE SEQUENCE [LARGE SCALE GENOMIC DNA]</scope>
</reference>
<keyword evidence="3" id="KW-0472">Membrane</keyword>
<name>A0A1F6FRT6_9BACT</name>
<keyword evidence="3" id="KW-0812">Transmembrane</keyword>
<evidence type="ECO:0000313" key="5">
    <source>
        <dbReference type="EMBL" id="OGG88570.1"/>
    </source>
</evidence>
<gene>
    <name evidence="5" type="ORF">A2592_02400</name>
</gene>
<accession>A0A1F6FRT6</accession>
<comment type="caution">
    <text evidence="5">The sequence shown here is derived from an EMBL/GenBank/DDBJ whole genome shotgun (WGS) entry which is preliminary data.</text>
</comment>
<evidence type="ECO:0000256" key="2">
    <source>
        <dbReference type="ARBA" id="ARBA00022729"/>
    </source>
</evidence>